<name>A0A1W6SNZ2_9PROT</name>
<dbReference type="AlphaFoldDB" id="A0A1W6SNZ2"/>
<keyword evidence="2" id="KW-1185">Reference proteome</keyword>
<sequence length="64" mass="7550">MTKPDPDKLKGPGGLTLRQIHEQVKLSTARDQSERFQKKSAQTINLNRWQRFVHYVWDRNKGKS</sequence>
<organism evidence="1 2">
    <name type="scientific">Nitrosospira lacus</name>
    <dbReference type="NCBI Taxonomy" id="1288494"/>
    <lineage>
        <taxon>Bacteria</taxon>
        <taxon>Pseudomonadati</taxon>
        <taxon>Pseudomonadota</taxon>
        <taxon>Betaproteobacteria</taxon>
        <taxon>Nitrosomonadales</taxon>
        <taxon>Nitrosomonadaceae</taxon>
        <taxon>Nitrosospira</taxon>
    </lineage>
</organism>
<accession>A0A1W6SNZ2</accession>
<gene>
    <name evidence="1" type="ORF">EBAPG3_006935</name>
</gene>
<proteinExistence type="predicted"/>
<dbReference type="Proteomes" id="UP000012179">
    <property type="component" value="Chromosome"/>
</dbReference>
<evidence type="ECO:0000313" key="2">
    <source>
        <dbReference type="Proteomes" id="UP000012179"/>
    </source>
</evidence>
<dbReference type="RefSeq" id="WP_004180063.1">
    <property type="nucleotide sequence ID" value="NZ_CP021106.3"/>
</dbReference>
<reference evidence="1 2" key="1">
    <citation type="journal article" date="2015" name="Int. J. Syst. Evol. Microbiol.">
        <title>Nitrosospira lacus sp. nov., a psychrotolerant, ammonia-oxidizing bacterium from sandy lake sediment.</title>
        <authorList>
            <person name="Urakawa H."/>
            <person name="Garcia J.C."/>
            <person name="Nielsen J.L."/>
            <person name="Le V.Q."/>
            <person name="Kozlowski J.A."/>
            <person name="Stein L.Y."/>
            <person name="Lim C.K."/>
            <person name="Pommerening-Roser A."/>
            <person name="Martens-Habbena W."/>
            <person name="Stahl D.A."/>
            <person name="Klotz M.G."/>
        </authorList>
    </citation>
    <scope>NUCLEOTIDE SEQUENCE [LARGE SCALE GENOMIC DNA]</scope>
    <source>
        <strain evidence="1 2">APG3</strain>
    </source>
</reference>
<dbReference type="KEGG" id="nlc:EBAPG3_006935"/>
<dbReference type="EMBL" id="CP021106">
    <property type="protein sequence ID" value="ARO87525.1"/>
    <property type="molecule type" value="Genomic_DNA"/>
</dbReference>
<evidence type="ECO:0000313" key="1">
    <source>
        <dbReference type="EMBL" id="ARO87525.1"/>
    </source>
</evidence>
<protein>
    <submittedName>
        <fullName evidence="1">Uncharacterized protein</fullName>
    </submittedName>
</protein>
<dbReference type="OrthoDB" id="8565097at2"/>